<accession>A0A7C8J5M3</accession>
<evidence type="ECO:0000256" key="1">
    <source>
        <dbReference type="SAM" id="MobiDB-lite"/>
    </source>
</evidence>
<protein>
    <recommendedName>
        <fullName evidence="4">F-box domain-containing protein</fullName>
    </recommendedName>
</protein>
<feature type="compositionally biased region" description="Basic and acidic residues" evidence="1">
    <location>
        <begin position="15"/>
        <end position="24"/>
    </location>
</feature>
<organism evidence="2 3">
    <name type="scientific">Orbilia oligospora</name>
    <name type="common">Nematode-trapping fungus</name>
    <name type="synonym">Arthrobotrys oligospora</name>
    <dbReference type="NCBI Taxonomy" id="2813651"/>
    <lineage>
        <taxon>Eukaryota</taxon>
        <taxon>Fungi</taxon>
        <taxon>Dikarya</taxon>
        <taxon>Ascomycota</taxon>
        <taxon>Pezizomycotina</taxon>
        <taxon>Orbiliomycetes</taxon>
        <taxon>Orbiliales</taxon>
        <taxon>Orbiliaceae</taxon>
        <taxon>Orbilia</taxon>
    </lineage>
</organism>
<dbReference type="AlphaFoldDB" id="A0A7C8J5M3"/>
<comment type="caution">
    <text evidence="2">The sequence shown here is derived from an EMBL/GenBank/DDBJ whole genome shotgun (WGS) entry which is preliminary data.</text>
</comment>
<evidence type="ECO:0008006" key="4">
    <source>
        <dbReference type="Google" id="ProtNLM"/>
    </source>
</evidence>
<dbReference type="InterPro" id="IPR032675">
    <property type="entry name" value="LRR_dom_sf"/>
</dbReference>
<name>A0A7C8J5M3_ORBOL</name>
<proteinExistence type="predicted"/>
<dbReference type="SUPFAM" id="SSF52047">
    <property type="entry name" value="RNI-like"/>
    <property type="match status" value="1"/>
</dbReference>
<evidence type="ECO:0000313" key="3">
    <source>
        <dbReference type="Proteomes" id="UP000475325"/>
    </source>
</evidence>
<dbReference type="EMBL" id="WIQW01000069">
    <property type="protein sequence ID" value="KAF3088881.1"/>
    <property type="molecule type" value="Genomic_DNA"/>
</dbReference>
<evidence type="ECO:0000313" key="2">
    <source>
        <dbReference type="EMBL" id="KAF3088881.1"/>
    </source>
</evidence>
<dbReference type="InterPro" id="IPR036047">
    <property type="entry name" value="F-box-like_dom_sf"/>
</dbReference>
<dbReference type="Proteomes" id="UP000475325">
    <property type="component" value="Unassembled WGS sequence"/>
</dbReference>
<gene>
    <name evidence="2" type="ORF">TWF102_009837</name>
</gene>
<reference evidence="2 3" key="1">
    <citation type="submission" date="2019-06" db="EMBL/GenBank/DDBJ databases">
        <authorList>
            <person name="Palmer J.M."/>
        </authorList>
    </citation>
    <scope>NUCLEOTIDE SEQUENCE [LARGE SCALE GENOMIC DNA]</scope>
    <source>
        <strain evidence="2 3">TWF102</strain>
    </source>
</reference>
<feature type="region of interest" description="Disordered" evidence="1">
    <location>
        <begin position="1"/>
        <end position="29"/>
    </location>
</feature>
<dbReference type="SUPFAM" id="SSF81383">
    <property type="entry name" value="F-box domain"/>
    <property type="match status" value="1"/>
</dbReference>
<dbReference type="Gene3D" id="3.80.10.10">
    <property type="entry name" value="Ribonuclease Inhibitor"/>
    <property type="match status" value="1"/>
</dbReference>
<sequence length="478" mass="54190">MVLKRKHSSAEELLESPKRSRPVVEETTTPVSSHGDIFSFCPAEIKIQVFNLLDEADTANLSRCSRSFYAFSWGLRFKSVILDEKSIKIFQTGGLGEHGCHHISSVRLGKKYKWSKNASKLGAYFCGDKVDTNGALDQMRAVLALFPNLQRLSLSYHISTAAENNTYVAIFNKISRHPTMWSSLEYLRIEAVKVPEMDPKGCYQKSGELYEKLYSELSVENQRFLGDKVADGEVGKLLKEKLETQGFPNLKKVKIAANCLAGPMSDPKSAYMKRTGFYYIPLLFAPQLQTLTVETTDSCHIFDTYGFTVRDDLKGRAKADFEAGLLDVFSKIKKLSLTTYDSPKPKDIQRIAYRFPNLTTLKIKMFNDRPCDGYTNNRIPYTSIKDLKHLETLNLPWPRSEEGCFKITRLQGQVKTWKQSGLDSLEMIDFRGKKDKATGFARVWSDTHAGYRIRFGAVYPCGDTSGYEDNHRRKLAAS</sequence>